<keyword evidence="2" id="KW-0269">Exonuclease</keyword>
<name>A0AAV0AGJ2_PHAPC</name>
<dbReference type="PANTHER" id="PTHR14464:SF4">
    <property type="entry name" value="EXONUCLEASE V"/>
    <property type="match status" value="1"/>
</dbReference>
<dbReference type="Pfam" id="PF09810">
    <property type="entry name" value="Exo5"/>
    <property type="match status" value="2"/>
</dbReference>
<proteinExistence type="inferred from homology"/>
<protein>
    <submittedName>
        <fullName evidence="2">Exonuclease V</fullName>
    </submittedName>
</protein>
<evidence type="ECO:0000313" key="2">
    <source>
        <dbReference type="EMBL" id="CAH7665769.1"/>
    </source>
</evidence>
<evidence type="ECO:0000313" key="3">
    <source>
        <dbReference type="Proteomes" id="UP001153365"/>
    </source>
</evidence>
<dbReference type="GO" id="GO:0045145">
    <property type="term" value="F:single-stranded DNA 5'-3' DNA exonuclease activity"/>
    <property type="evidence" value="ECO:0007669"/>
    <property type="project" value="InterPro"/>
</dbReference>
<keyword evidence="2" id="KW-0378">Hydrolase</keyword>
<comment type="similarity">
    <text evidence="1">Belongs to the EXO5 family.</text>
</comment>
<dbReference type="GO" id="GO:0005739">
    <property type="term" value="C:mitochondrion"/>
    <property type="evidence" value="ECO:0007669"/>
    <property type="project" value="TreeGrafter"/>
</dbReference>
<dbReference type="Proteomes" id="UP001153365">
    <property type="component" value="Unassembled WGS sequence"/>
</dbReference>
<comment type="caution">
    <text evidence="2">The sequence shown here is derived from an EMBL/GenBank/DDBJ whole genome shotgun (WGS) entry which is preliminary data.</text>
</comment>
<dbReference type="InterPro" id="IPR019190">
    <property type="entry name" value="EXOV"/>
</dbReference>
<accession>A0AAV0AGJ2</accession>
<dbReference type="GO" id="GO:0036297">
    <property type="term" value="P:interstrand cross-link repair"/>
    <property type="evidence" value="ECO:0007669"/>
    <property type="project" value="TreeGrafter"/>
</dbReference>
<sequence length="554" mass="63130">MVSPQVERGRRSLYERFRSKRGILSVSDLISCAWCETQVEYGLLGLRHLKPSKRPTKIISSSGVEIKVNPEISVTRQKVLDGGKSVHAKLEKEVAPEKVSIKTITEVDVWGLKFLNSFTNLSILQQTGMMLGFVGDFLVQGIIDQMDLTSRLFTFSRADVELNGKPSTADNSSDYLVLISDSKTTLGKTLPLRSYTQSARYQLMLYKFLYDQLASRSFDLEKFGSHMFLDLDEKFSTAFYADIQPLIETKLIKTPKTLRELFEIFQSLVFKIGTSSSELEIVYRERKTAKRVIKASLNKDNKAKSQTKNSSNVDSRKIDDYFKTSKSVQKKMSLSDLRQEETNLQKAILQSLTEVKDESSKIISETKRRSSQDTDLTRVIHLNSTPPPPSFESHTSFQAGENLNPAIKSSNDANKFNNVLTSSPGRKIEKQIEYPEQDESLDVEDLMLNRGTYSILENSQISSMRSISDQVENGVVGKYKFDYHQLLLQYFVFKALELWNGNREPDGVSLEEIHKCNSCEFQSGCEWRAKKSKEIEELVHQRKKKNEAQDVDRS</sequence>
<dbReference type="EMBL" id="CALTRL010000005">
    <property type="protein sequence ID" value="CAH7665769.1"/>
    <property type="molecule type" value="Genomic_DNA"/>
</dbReference>
<reference evidence="2" key="1">
    <citation type="submission" date="2022-06" db="EMBL/GenBank/DDBJ databases">
        <authorList>
            <consortium name="SYNGENTA / RWTH Aachen University"/>
        </authorList>
    </citation>
    <scope>NUCLEOTIDE SEQUENCE</scope>
</reference>
<organism evidence="2 3">
    <name type="scientific">Phakopsora pachyrhizi</name>
    <name type="common">Asian soybean rust disease fungus</name>
    <dbReference type="NCBI Taxonomy" id="170000"/>
    <lineage>
        <taxon>Eukaryota</taxon>
        <taxon>Fungi</taxon>
        <taxon>Dikarya</taxon>
        <taxon>Basidiomycota</taxon>
        <taxon>Pucciniomycotina</taxon>
        <taxon>Pucciniomycetes</taxon>
        <taxon>Pucciniales</taxon>
        <taxon>Phakopsoraceae</taxon>
        <taxon>Phakopsora</taxon>
    </lineage>
</organism>
<keyword evidence="2" id="KW-0540">Nuclease</keyword>
<dbReference type="AlphaFoldDB" id="A0AAV0AGJ2"/>
<dbReference type="GO" id="GO:0005634">
    <property type="term" value="C:nucleus"/>
    <property type="evidence" value="ECO:0007669"/>
    <property type="project" value="TreeGrafter"/>
</dbReference>
<dbReference type="PANTHER" id="PTHR14464">
    <property type="entry name" value="EXONUCLEASE V"/>
    <property type="match status" value="1"/>
</dbReference>
<evidence type="ECO:0000256" key="1">
    <source>
        <dbReference type="ARBA" id="ARBA00009797"/>
    </source>
</evidence>
<keyword evidence="3" id="KW-1185">Reference proteome</keyword>
<gene>
    <name evidence="2" type="ORF">PPACK8108_LOCUS55</name>
</gene>